<accession>A0A699WWR9</accession>
<dbReference type="AlphaFoldDB" id="A0A699WWR9"/>
<gene>
    <name evidence="2" type="ORF">Tci_920983</name>
</gene>
<evidence type="ECO:0000313" key="2">
    <source>
        <dbReference type="EMBL" id="GFD49014.1"/>
    </source>
</evidence>
<comment type="caution">
    <text evidence="2">The sequence shown here is derived from an EMBL/GenBank/DDBJ whole genome shotgun (WGS) entry which is preliminary data.</text>
</comment>
<dbReference type="EMBL" id="BKCJ011734163">
    <property type="protein sequence ID" value="GFD49014.1"/>
    <property type="molecule type" value="Genomic_DNA"/>
</dbReference>
<protein>
    <recommendedName>
        <fullName evidence="3">Reverse transcriptase domain-containing protein</fullName>
    </recommendedName>
</protein>
<evidence type="ECO:0000256" key="1">
    <source>
        <dbReference type="SAM" id="MobiDB-lite"/>
    </source>
</evidence>
<feature type="non-terminal residue" evidence="2">
    <location>
        <position position="1"/>
    </location>
</feature>
<evidence type="ECO:0008006" key="3">
    <source>
        <dbReference type="Google" id="ProtNLM"/>
    </source>
</evidence>
<proteinExistence type="predicted"/>
<feature type="compositionally biased region" description="Low complexity" evidence="1">
    <location>
        <begin position="92"/>
        <end position="101"/>
    </location>
</feature>
<feature type="region of interest" description="Disordered" evidence="1">
    <location>
        <begin position="1"/>
        <end position="21"/>
    </location>
</feature>
<reference evidence="2" key="1">
    <citation type="journal article" date="2019" name="Sci. Rep.">
        <title>Draft genome of Tanacetum cinerariifolium, the natural source of mosquito coil.</title>
        <authorList>
            <person name="Yamashiro T."/>
            <person name="Shiraishi A."/>
            <person name="Satake H."/>
            <person name="Nakayama K."/>
        </authorList>
    </citation>
    <scope>NUCLEOTIDE SEQUENCE</scope>
</reference>
<feature type="region of interest" description="Disordered" evidence="1">
    <location>
        <begin position="60"/>
        <end position="101"/>
    </location>
</feature>
<feature type="compositionally biased region" description="Basic residues" evidence="1">
    <location>
        <begin position="80"/>
        <end position="91"/>
    </location>
</feature>
<organism evidence="2">
    <name type="scientific">Tanacetum cinerariifolium</name>
    <name type="common">Dalmatian daisy</name>
    <name type="synonym">Chrysanthemum cinerariifolium</name>
    <dbReference type="NCBI Taxonomy" id="118510"/>
    <lineage>
        <taxon>Eukaryota</taxon>
        <taxon>Viridiplantae</taxon>
        <taxon>Streptophyta</taxon>
        <taxon>Embryophyta</taxon>
        <taxon>Tracheophyta</taxon>
        <taxon>Spermatophyta</taxon>
        <taxon>Magnoliopsida</taxon>
        <taxon>eudicotyledons</taxon>
        <taxon>Gunneridae</taxon>
        <taxon>Pentapetalae</taxon>
        <taxon>asterids</taxon>
        <taxon>campanulids</taxon>
        <taxon>Asterales</taxon>
        <taxon>Asteraceae</taxon>
        <taxon>Asteroideae</taxon>
        <taxon>Anthemideae</taxon>
        <taxon>Anthemidinae</taxon>
        <taxon>Tanacetum</taxon>
    </lineage>
</organism>
<sequence>QDVARAYAAGSDNRQQYAGTRPLCPKSNVGPGGPCCPRCNKSGKIARVCRDPTNAKIANVARDQRGGQTGQKDECGAQGHFRRYSPKRKNNLKNNNNNRGN</sequence>
<name>A0A699WWR9_TANCI</name>